<dbReference type="Gene3D" id="3.40.50.10490">
    <property type="entry name" value="Glucose-6-phosphate isomerase like protein, domain 1"/>
    <property type="match status" value="2"/>
</dbReference>
<keyword evidence="5 8" id="KW-0808">Transferase</keyword>
<evidence type="ECO:0000256" key="1">
    <source>
        <dbReference type="ARBA" id="ARBA00001031"/>
    </source>
</evidence>
<dbReference type="HAMAP" id="MF_00164">
    <property type="entry name" value="GlmS"/>
    <property type="match status" value="1"/>
</dbReference>
<name>A0ABS4KBV7_9FIRM</name>
<dbReference type="NCBIfam" id="TIGR01135">
    <property type="entry name" value="glmS"/>
    <property type="match status" value="1"/>
</dbReference>
<organism evidence="11 12">
    <name type="scientific">Peptoniphilus stercorisuis</name>
    <dbReference type="NCBI Taxonomy" id="1436965"/>
    <lineage>
        <taxon>Bacteria</taxon>
        <taxon>Bacillati</taxon>
        <taxon>Bacillota</taxon>
        <taxon>Tissierellia</taxon>
        <taxon>Tissierellales</taxon>
        <taxon>Peptoniphilaceae</taxon>
        <taxon>Peptoniphilus</taxon>
    </lineage>
</organism>
<keyword evidence="8" id="KW-0963">Cytoplasm</keyword>
<dbReference type="PANTHER" id="PTHR10937:SF0">
    <property type="entry name" value="GLUTAMINE--FRUCTOSE-6-PHOSPHATE TRANSAMINASE (ISOMERIZING)"/>
    <property type="match status" value="1"/>
</dbReference>
<evidence type="ECO:0000259" key="9">
    <source>
        <dbReference type="PROSITE" id="PS51278"/>
    </source>
</evidence>
<evidence type="ECO:0000256" key="6">
    <source>
        <dbReference type="ARBA" id="ARBA00022737"/>
    </source>
</evidence>
<dbReference type="Pfam" id="PF01380">
    <property type="entry name" value="SIS"/>
    <property type="match status" value="2"/>
</dbReference>
<dbReference type="InterPro" id="IPR005855">
    <property type="entry name" value="GFAT"/>
</dbReference>
<evidence type="ECO:0000313" key="11">
    <source>
        <dbReference type="EMBL" id="MBP2025252.1"/>
    </source>
</evidence>
<dbReference type="PROSITE" id="PS51464">
    <property type="entry name" value="SIS"/>
    <property type="match status" value="2"/>
</dbReference>
<protein>
    <recommendedName>
        <fullName evidence="3 8">Glutamine--fructose-6-phosphate aminotransferase [isomerizing]</fullName>
        <ecNumber evidence="2 8">2.6.1.16</ecNumber>
    </recommendedName>
    <alternativeName>
        <fullName evidence="8">D-fructose-6-phosphate amidotransferase</fullName>
    </alternativeName>
    <alternativeName>
        <fullName evidence="8">GFAT</fullName>
    </alternativeName>
    <alternativeName>
        <fullName evidence="8">Glucosamine-6-phosphate synthase</fullName>
    </alternativeName>
    <alternativeName>
        <fullName evidence="8">Hexosephosphate aminotransferase</fullName>
    </alternativeName>
    <alternativeName>
        <fullName evidence="8">L-glutamine--D-fructose-6-phosphate amidotransferase</fullName>
    </alternativeName>
</protein>
<evidence type="ECO:0000256" key="4">
    <source>
        <dbReference type="ARBA" id="ARBA00022576"/>
    </source>
</evidence>
<keyword evidence="4 8" id="KW-0032">Aminotransferase</keyword>
<keyword evidence="7" id="KW-0315">Glutamine amidotransferase</keyword>
<comment type="function">
    <text evidence="8">Catalyzes the first step in hexosamine metabolism, converting fructose-6P into glucosamine-6P using glutamine as a nitrogen source.</text>
</comment>
<dbReference type="PANTHER" id="PTHR10937">
    <property type="entry name" value="GLUCOSAMINE--FRUCTOSE-6-PHOSPHATE AMINOTRANSFERASE, ISOMERIZING"/>
    <property type="match status" value="1"/>
</dbReference>
<comment type="subcellular location">
    <subcellularLocation>
        <location evidence="8">Cytoplasm</location>
    </subcellularLocation>
</comment>
<evidence type="ECO:0000256" key="7">
    <source>
        <dbReference type="ARBA" id="ARBA00022962"/>
    </source>
</evidence>
<dbReference type="SUPFAM" id="SSF53697">
    <property type="entry name" value="SIS domain"/>
    <property type="match status" value="1"/>
</dbReference>
<comment type="subunit">
    <text evidence="8">Homodimer.</text>
</comment>
<feature type="active site" description="Nucleophile; for GATase activity" evidence="8">
    <location>
        <position position="2"/>
    </location>
</feature>
<dbReference type="EMBL" id="JAGGLJ010000006">
    <property type="protein sequence ID" value="MBP2025252.1"/>
    <property type="molecule type" value="Genomic_DNA"/>
</dbReference>
<gene>
    <name evidence="8" type="primary">glmS</name>
    <name evidence="11" type="ORF">J2Z71_000782</name>
</gene>
<dbReference type="RefSeq" id="WP_210060550.1">
    <property type="nucleotide sequence ID" value="NZ_JAGGLJ010000006.1"/>
</dbReference>
<feature type="domain" description="SIS" evidence="10">
    <location>
        <begin position="285"/>
        <end position="424"/>
    </location>
</feature>
<dbReference type="InterPro" id="IPR035490">
    <property type="entry name" value="GlmS/FrlB_SIS"/>
</dbReference>
<sequence>MCGIVGYCGRLNAQDVVINGLEKLEYRGYDSAGISILENSSLRTKKKAGRLINLENALKDDPFKGNIGIGHTRWATHGVPNETNAHPHLNTNGTISVVHNGIIENYLDLKEFLISEGYTFKSETDTEVVAQLIDYYYEDDLFTAVTKAISKLKGAYALGIVSENEPDKLIAVRHASPLVLGVSDELGTFIASDIPSLLEYTRDVIYLDNGEIVVADKDSYTIYNENLEEVEKEISKITWSLEAATKDGFEHFMIKEIFEQPRAIEEAILNKMKDDEINLSTGTFTKEELNEINQIYIVACGTAYHAGQVGKFAFEQFAHIPVTTDIASEFRYNSPFIDDKTLLILVSQSGETADTLAALREGKKHGAKTISITNVVGSSIARETDKVLYCYAGPEISVASTKAYTTQLIALYFLALDFAKKLNKISDEEIKNIINEIKELPNKINSMLKDLDIYKNIAEEIKDSQSIFYLGRGLDFISAKEGALKLKETSYIHTESFPAGELKHGSIALIEDGTKVFTIATQSKLVEKTASNSQELTSRGAHVYSIGRVGDTLLEKSADKVIYVPNSLDVLMPVLTVVPEQLIAYFTSVAKGNDVDKPRNLAKSVTVE</sequence>
<evidence type="ECO:0000256" key="8">
    <source>
        <dbReference type="HAMAP-Rule" id="MF_00164"/>
    </source>
</evidence>
<evidence type="ECO:0000259" key="10">
    <source>
        <dbReference type="PROSITE" id="PS51464"/>
    </source>
</evidence>
<dbReference type="Pfam" id="PF13522">
    <property type="entry name" value="GATase_6"/>
    <property type="match status" value="1"/>
</dbReference>
<reference evidence="11 12" key="1">
    <citation type="submission" date="2021-03" db="EMBL/GenBank/DDBJ databases">
        <title>Genomic Encyclopedia of Type Strains, Phase IV (KMG-IV): sequencing the most valuable type-strain genomes for metagenomic binning, comparative biology and taxonomic classification.</title>
        <authorList>
            <person name="Goeker M."/>
        </authorList>
    </citation>
    <scope>NUCLEOTIDE SEQUENCE [LARGE SCALE GENOMIC DNA]</scope>
    <source>
        <strain evidence="11 12">DSM 27563</strain>
    </source>
</reference>
<evidence type="ECO:0000313" key="12">
    <source>
        <dbReference type="Proteomes" id="UP001519306"/>
    </source>
</evidence>
<comment type="caution">
    <text evidence="11">The sequence shown here is derived from an EMBL/GenBank/DDBJ whole genome shotgun (WGS) entry which is preliminary data.</text>
</comment>
<dbReference type="CDD" id="cd05008">
    <property type="entry name" value="SIS_GlmS_GlmD_1"/>
    <property type="match status" value="1"/>
</dbReference>
<accession>A0ABS4KBV7</accession>
<dbReference type="EC" id="2.6.1.16" evidence="2 8"/>
<dbReference type="InterPro" id="IPR017932">
    <property type="entry name" value="GATase_2_dom"/>
</dbReference>
<dbReference type="InterPro" id="IPR029055">
    <property type="entry name" value="Ntn_hydrolases_N"/>
</dbReference>
<dbReference type="SUPFAM" id="SSF56235">
    <property type="entry name" value="N-terminal nucleophile aminohydrolases (Ntn hydrolases)"/>
    <property type="match status" value="1"/>
</dbReference>
<comment type="catalytic activity">
    <reaction evidence="1 8">
        <text>D-fructose 6-phosphate + L-glutamine = D-glucosamine 6-phosphate + L-glutamate</text>
        <dbReference type="Rhea" id="RHEA:13237"/>
        <dbReference type="ChEBI" id="CHEBI:29985"/>
        <dbReference type="ChEBI" id="CHEBI:58359"/>
        <dbReference type="ChEBI" id="CHEBI:58725"/>
        <dbReference type="ChEBI" id="CHEBI:61527"/>
        <dbReference type="EC" id="2.6.1.16"/>
    </reaction>
</comment>
<dbReference type="InterPro" id="IPR047084">
    <property type="entry name" value="GFAT_N"/>
</dbReference>
<evidence type="ECO:0000256" key="5">
    <source>
        <dbReference type="ARBA" id="ARBA00022679"/>
    </source>
</evidence>
<feature type="domain" description="Glutamine amidotransferase type-2" evidence="9">
    <location>
        <begin position="2"/>
        <end position="218"/>
    </location>
</feature>
<dbReference type="GO" id="GO:0004360">
    <property type="term" value="F:glutamine-fructose-6-phosphate transaminase (isomerizing) activity"/>
    <property type="evidence" value="ECO:0007669"/>
    <property type="project" value="UniProtKB-EC"/>
</dbReference>
<dbReference type="CDD" id="cd00714">
    <property type="entry name" value="GFAT"/>
    <property type="match status" value="1"/>
</dbReference>
<dbReference type="InterPro" id="IPR046348">
    <property type="entry name" value="SIS_dom_sf"/>
</dbReference>
<dbReference type="InterPro" id="IPR035466">
    <property type="entry name" value="GlmS/AgaS_SIS"/>
</dbReference>
<keyword evidence="12" id="KW-1185">Reference proteome</keyword>
<feature type="domain" description="SIS" evidence="10">
    <location>
        <begin position="457"/>
        <end position="598"/>
    </location>
</feature>
<dbReference type="Proteomes" id="UP001519306">
    <property type="component" value="Unassembled WGS sequence"/>
</dbReference>
<dbReference type="PROSITE" id="PS51278">
    <property type="entry name" value="GATASE_TYPE_2"/>
    <property type="match status" value="1"/>
</dbReference>
<feature type="active site" description="For Fru-6P isomerization activity" evidence="8">
    <location>
        <position position="603"/>
    </location>
</feature>
<feature type="initiator methionine" description="Removed" evidence="8">
    <location>
        <position position="1"/>
    </location>
</feature>
<evidence type="ECO:0000256" key="2">
    <source>
        <dbReference type="ARBA" id="ARBA00012916"/>
    </source>
</evidence>
<keyword evidence="6" id="KW-0677">Repeat</keyword>
<evidence type="ECO:0000256" key="3">
    <source>
        <dbReference type="ARBA" id="ARBA00016090"/>
    </source>
</evidence>
<dbReference type="Gene3D" id="3.60.20.10">
    <property type="entry name" value="Glutamine Phosphoribosylpyrophosphate, subunit 1, domain 1"/>
    <property type="match status" value="1"/>
</dbReference>
<dbReference type="CDD" id="cd05009">
    <property type="entry name" value="SIS_GlmS_GlmD_2"/>
    <property type="match status" value="1"/>
</dbReference>
<dbReference type="InterPro" id="IPR001347">
    <property type="entry name" value="SIS_dom"/>
</dbReference>
<dbReference type="NCBIfam" id="NF001484">
    <property type="entry name" value="PRK00331.1"/>
    <property type="match status" value="1"/>
</dbReference>
<proteinExistence type="inferred from homology"/>